<evidence type="ECO:0000256" key="1">
    <source>
        <dbReference type="ARBA" id="ARBA00001962"/>
    </source>
</evidence>
<dbReference type="SUPFAM" id="SSF51197">
    <property type="entry name" value="Clavaminate synthase-like"/>
    <property type="match status" value="1"/>
</dbReference>
<comment type="cofactor">
    <cofactor evidence="1">
        <name>Fe cation</name>
        <dbReference type="ChEBI" id="CHEBI:24875"/>
    </cofactor>
</comment>
<comment type="caution">
    <text evidence="8">The sequence shown here is derived from an EMBL/GenBank/DDBJ whole genome shotgun (WGS) entry which is preliminary data.</text>
</comment>
<dbReference type="PANTHER" id="PTHR10209">
    <property type="entry name" value="OXIDOREDUCTASE, 2OG-FE II OXYGENASE FAMILY PROTEIN"/>
    <property type="match status" value="1"/>
</dbReference>
<dbReference type="GO" id="GO:0046872">
    <property type="term" value="F:metal ion binding"/>
    <property type="evidence" value="ECO:0007669"/>
    <property type="project" value="UniProtKB-KW"/>
</dbReference>
<accession>A0AAV0N845</accession>
<evidence type="ECO:0000256" key="5">
    <source>
        <dbReference type="ARBA" id="ARBA00023004"/>
    </source>
</evidence>
<keyword evidence="9" id="KW-1185">Reference proteome</keyword>
<dbReference type="FunFam" id="2.60.120.330:FF:000005">
    <property type="entry name" value="1-aminocyclopropane-1-carboxylate oxidase homolog 1"/>
    <property type="match status" value="1"/>
</dbReference>
<keyword evidence="5 6" id="KW-0408">Iron</keyword>
<evidence type="ECO:0000313" key="9">
    <source>
        <dbReference type="Proteomes" id="UP001154282"/>
    </source>
</evidence>
<dbReference type="Pfam" id="PF03171">
    <property type="entry name" value="2OG-FeII_Oxy"/>
    <property type="match status" value="1"/>
</dbReference>
<evidence type="ECO:0000256" key="2">
    <source>
        <dbReference type="ARBA" id="ARBA00008056"/>
    </source>
</evidence>
<keyword evidence="3 6" id="KW-0479">Metal-binding</keyword>
<evidence type="ECO:0000259" key="7">
    <source>
        <dbReference type="PROSITE" id="PS51471"/>
    </source>
</evidence>
<dbReference type="PANTHER" id="PTHR10209:SF123">
    <property type="entry name" value="FE2OG DIOXYGENASE DOMAIN-CONTAINING PROTEIN"/>
    <property type="match status" value="1"/>
</dbReference>
<evidence type="ECO:0000256" key="4">
    <source>
        <dbReference type="ARBA" id="ARBA00023002"/>
    </source>
</evidence>
<reference evidence="8" key="1">
    <citation type="submission" date="2022-08" db="EMBL/GenBank/DDBJ databases">
        <authorList>
            <person name="Gutierrez-Valencia J."/>
        </authorList>
    </citation>
    <scope>NUCLEOTIDE SEQUENCE</scope>
</reference>
<evidence type="ECO:0000313" key="8">
    <source>
        <dbReference type="EMBL" id="CAI0454564.1"/>
    </source>
</evidence>
<dbReference type="InterPro" id="IPR005123">
    <property type="entry name" value="Oxoglu/Fe-dep_dioxygenase_dom"/>
</dbReference>
<dbReference type="AlphaFoldDB" id="A0AAV0N845"/>
<comment type="similarity">
    <text evidence="2 6">Belongs to the iron/ascorbate-dependent oxidoreductase family.</text>
</comment>
<feature type="non-terminal residue" evidence="8">
    <location>
        <position position="1"/>
    </location>
</feature>
<gene>
    <name evidence="8" type="ORF">LITE_LOCUS32018</name>
</gene>
<dbReference type="Pfam" id="PF14226">
    <property type="entry name" value="DIOX_N"/>
    <property type="match status" value="1"/>
</dbReference>
<evidence type="ECO:0000256" key="6">
    <source>
        <dbReference type="RuleBase" id="RU003682"/>
    </source>
</evidence>
<feature type="domain" description="Fe2OG dioxygenase" evidence="7">
    <location>
        <begin position="255"/>
        <end position="357"/>
    </location>
</feature>
<organism evidence="8 9">
    <name type="scientific">Linum tenue</name>
    <dbReference type="NCBI Taxonomy" id="586396"/>
    <lineage>
        <taxon>Eukaryota</taxon>
        <taxon>Viridiplantae</taxon>
        <taxon>Streptophyta</taxon>
        <taxon>Embryophyta</taxon>
        <taxon>Tracheophyta</taxon>
        <taxon>Spermatophyta</taxon>
        <taxon>Magnoliopsida</taxon>
        <taxon>eudicotyledons</taxon>
        <taxon>Gunneridae</taxon>
        <taxon>Pentapetalae</taxon>
        <taxon>rosids</taxon>
        <taxon>fabids</taxon>
        <taxon>Malpighiales</taxon>
        <taxon>Linaceae</taxon>
        <taxon>Linum</taxon>
    </lineage>
</organism>
<keyword evidence="4 6" id="KW-0560">Oxidoreductase</keyword>
<dbReference type="Proteomes" id="UP001154282">
    <property type="component" value="Unassembled WGS sequence"/>
</dbReference>
<dbReference type="InterPro" id="IPR027443">
    <property type="entry name" value="IPNS-like_sf"/>
</dbReference>
<name>A0AAV0N845_9ROSI</name>
<dbReference type="GO" id="GO:0051213">
    <property type="term" value="F:dioxygenase activity"/>
    <property type="evidence" value="ECO:0007669"/>
    <property type="project" value="UniProtKB-ARBA"/>
</dbReference>
<sequence>QNFNVKTGKRLQLAFAAPTSISSVAGCLVFHIQKQSMASQIGSRGSDFDRKAALKAFDDTKIGVKGLVDAGITTVPPIFLHPQHIAASIKSTSGDDPVSELPAIPTVDLQGIDGDPNVRRQVIVQVRHACRRCGFFQVINHGIPTAILDKTIEGVKNFHEQDAQVKKGFYSRDFFNKTFTYHSNFDLYQSPAANWRDTIACVMAPRPPNPQQLPQICGETMVDYWNEVMGLARKLLELVSEALGLNSDYLNNIGCLEGLLLLGHYYPACPEPDLTMGSSSHSDSSFLTVLLQDQTGGLQVLCDDDQWVDVKPTKNALVINLGDLLQLVSNEEFKSSQHRVVAKSIGPRVSVACFLRPQPLPEKSSRVYGPLKELISDGNPPVFRGTTIKEFLEHYYAKGLNGISALEHFRL</sequence>
<dbReference type="InterPro" id="IPR044861">
    <property type="entry name" value="IPNS-like_FE2OG_OXY"/>
</dbReference>
<proteinExistence type="inferred from homology"/>
<dbReference type="InterPro" id="IPR026992">
    <property type="entry name" value="DIOX_N"/>
</dbReference>
<dbReference type="EMBL" id="CAMGYJ010000008">
    <property type="protein sequence ID" value="CAI0454564.1"/>
    <property type="molecule type" value="Genomic_DNA"/>
</dbReference>
<protein>
    <recommendedName>
        <fullName evidence="7">Fe2OG dioxygenase domain-containing protein</fullName>
    </recommendedName>
</protein>
<dbReference type="PROSITE" id="PS51471">
    <property type="entry name" value="FE2OG_OXY"/>
    <property type="match status" value="1"/>
</dbReference>
<evidence type="ECO:0000256" key="3">
    <source>
        <dbReference type="ARBA" id="ARBA00022723"/>
    </source>
</evidence>
<dbReference type="Gene3D" id="2.60.120.330">
    <property type="entry name" value="B-lactam Antibiotic, Isopenicillin N Synthase, Chain"/>
    <property type="match status" value="1"/>
</dbReference>